<name>A0A846WRP5_9ACTN</name>
<evidence type="ECO:0000256" key="2">
    <source>
        <dbReference type="SAM" id="SignalP"/>
    </source>
</evidence>
<evidence type="ECO:0000259" key="3">
    <source>
        <dbReference type="Pfam" id="PF08237"/>
    </source>
</evidence>
<comment type="caution">
    <text evidence="4">The sequence shown here is derived from an EMBL/GenBank/DDBJ whole genome shotgun (WGS) entry which is preliminary data.</text>
</comment>
<dbReference type="Gene3D" id="3.40.50.1820">
    <property type="entry name" value="alpha/beta hydrolase"/>
    <property type="match status" value="1"/>
</dbReference>
<evidence type="ECO:0000256" key="1">
    <source>
        <dbReference type="SAM" id="MobiDB-lite"/>
    </source>
</evidence>
<feature type="compositionally biased region" description="Low complexity" evidence="1">
    <location>
        <begin position="322"/>
        <end position="372"/>
    </location>
</feature>
<dbReference type="EMBL" id="JAAXPC010000016">
    <property type="protein sequence ID" value="NKY04274.1"/>
    <property type="molecule type" value="Genomic_DNA"/>
</dbReference>
<dbReference type="AlphaFoldDB" id="A0A846WRP5"/>
<feature type="chain" id="PRO_5032929086" evidence="2">
    <location>
        <begin position="24"/>
        <end position="430"/>
    </location>
</feature>
<accession>A0A846WRP5</accession>
<feature type="signal peptide" evidence="2">
    <location>
        <begin position="1"/>
        <end position="23"/>
    </location>
</feature>
<dbReference type="Proteomes" id="UP000563898">
    <property type="component" value="Unassembled WGS sequence"/>
</dbReference>
<sequence>MAALSLIAAAVAAGHGVSPGVNAADSAPVTLSPANVRLASTVLTVAGNTTVVNIPMNEELGGALCSPPNVCQTVVYPSGDIGGIALQKGVAALTTDINTTPGKKVVFAYSQGGMIVTSWLQDSAASATAPPKSDLTFVLLGNPQRGLNGQAPTLGVGSATPTDTGYTVIDVSREYDGESDWPNNPLNGLAVANAIAGYFVVHTDYTGVDVEDQNNLVQTVGGTTYVLVPTANLPLLEPLRMMGLSGVADQLNGPLKTIVDQGYNRTGYTTLGDDPAAQQTIGSVFGTTATTNAARSAENTASRAAARQSVAAPAATGYAVTTSASSALGTPTPTSAPAATTTTSAPQTPITPASATPSTTTSSSPTSSSPTSDSGGYVGRHRAPEATAGHDSSGQDSSGPGSSGQDAAQAATGTASPRSGSGMSPRSPSL</sequence>
<evidence type="ECO:0000313" key="5">
    <source>
        <dbReference type="Proteomes" id="UP000563898"/>
    </source>
</evidence>
<reference evidence="4 5" key="1">
    <citation type="submission" date="2020-04" db="EMBL/GenBank/DDBJ databases">
        <title>MicrobeNet Type strains.</title>
        <authorList>
            <person name="Nicholson A.C."/>
        </authorList>
    </citation>
    <scope>NUCLEOTIDE SEQUENCE [LARGE SCALE GENOMIC DNA]</scope>
    <source>
        <strain evidence="4 5">ATCC BAA-14</strain>
    </source>
</reference>
<feature type="compositionally biased region" description="Low complexity" evidence="1">
    <location>
        <begin position="391"/>
        <end position="430"/>
    </location>
</feature>
<dbReference type="InterPro" id="IPR029058">
    <property type="entry name" value="AB_hydrolase_fold"/>
</dbReference>
<evidence type="ECO:0000313" key="4">
    <source>
        <dbReference type="EMBL" id="NKY04274.1"/>
    </source>
</evidence>
<gene>
    <name evidence="4" type="ORF">HGA05_22150</name>
</gene>
<keyword evidence="2" id="KW-0732">Signal</keyword>
<dbReference type="Pfam" id="PF08237">
    <property type="entry name" value="PE-PPE"/>
    <property type="match status" value="1"/>
</dbReference>
<feature type="domain" description="PE-PPE" evidence="3">
    <location>
        <begin position="84"/>
        <end position="263"/>
    </location>
</feature>
<protein>
    <submittedName>
        <fullName evidence="4">PE-PPE domain-containing protein</fullName>
    </submittedName>
</protein>
<feature type="region of interest" description="Disordered" evidence="1">
    <location>
        <begin position="322"/>
        <end position="430"/>
    </location>
</feature>
<dbReference type="InterPro" id="IPR013228">
    <property type="entry name" value="PE-PPE_C"/>
</dbReference>
<organism evidence="4 5">
    <name type="scientific">Gordonia polyisoprenivorans</name>
    <dbReference type="NCBI Taxonomy" id="84595"/>
    <lineage>
        <taxon>Bacteria</taxon>
        <taxon>Bacillati</taxon>
        <taxon>Actinomycetota</taxon>
        <taxon>Actinomycetes</taxon>
        <taxon>Mycobacteriales</taxon>
        <taxon>Gordoniaceae</taxon>
        <taxon>Gordonia</taxon>
    </lineage>
</organism>
<proteinExistence type="predicted"/>